<evidence type="ECO:0000256" key="12">
    <source>
        <dbReference type="ARBA" id="ARBA00022763"/>
    </source>
</evidence>
<dbReference type="Pfam" id="PF11051">
    <property type="entry name" value="Mannosyl_trans3"/>
    <property type="match status" value="1"/>
</dbReference>
<dbReference type="PANTHER" id="PTHR13451">
    <property type="entry name" value="CLASS II CROSSOVER JUNCTION ENDONUCLEASE MUS81"/>
    <property type="match status" value="1"/>
</dbReference>
<keyword evidence="20" id="KW-0469">Meiosis</keyword>
<evidence type="ECO:0000256" key="15">
    <source>
        <dbReference type="ARBA" id="ARBA00022968"/>
    </source>
</evidence>
<evidence type="ECO:0000256" key="9">
    <source>
        <dbReference type="ARBA" id="ARBA00022722"/>
    </source>
</evidence>
<evidence type="ECO:0000256" key="3">
    <source>
        <dbReference type="ARBA" id="ARBA00004323"/>
    </source>
</evidence>
<organism evidence="25 26">
    <name type="scientific">[Candida] arabinofermentans NRRL YB-2248</name>
    <dbReference type="NCBI Taxonomy" id="983967"/>
    <lineage>
        <taxon>Eukaryota</taxon>
        <taxon>Fungi</taxon>
        <taxon>Dikarya</taxon>
        <taxon>Ascomycota</taxon>
        <taxon>Saccharomycotina</taxon>
        <taxon>Pichiomycetes</taxon>
        <taxon>Pichiales</taxon>
        <taxon>Pichiaceae</taxon>
        <taxon>Ogataea</taxon>
        <taxon>Ogataea/Candida clade</taxon>
    </lineage>
</organism>
<evidence type="ECO:0000256" key="19">
    <source>
        <dbReference type="ARBA" id="ARBA00023242"/>
    </source>
</evidence>
<dbReference type="InterPro" id="IPR042530">
    <property type="entry name" value="EME1/EME2_C"/>
</dbReference>
<dbReference type="GO" id="GO:0006308">
    <property type="term" value="P:DNA catabolic process"/>
    <property type="evidence" value="ECO:0007669"/>
    <property type="project" value="UniProtKB-UniRule"/>
</dbReference>
<dbReference type="AlphaFoldDB" id="A0A1E4SX18"/>
<dbReference type="SUPFAM" id="SSF52980">
    <property type="entry name" value="Restriction endonuclease-like"/>
    <property type="match status" value="1"/>
</dbReference>
<keyword evidence="8 25" id="KW-0808">Transferase</keyword>
<keyword evidence="19 22" id="KW-0539">Nucleus</keyword>
<keyword evidence="13 22" id="KW-0378">Hydrolase</keyword>
<dbReference type="FunFam" id="1.10.10.10:FF:000307">
    <property type="entry name" value="Crossover junction endonuclease MUS81"/>
    <property type="match status" value="1"/>
</dbReference>
<dbReference type="EC" id="3.1.22.-" evidence="22"/>
<comment type="cofactor">
    <cofactor evidence="1 22">
        <name>Mg(2+)</name>
        <dbReference type="ChEBI" id="CHEBI:18420"/>
    </cofactor>
</comment>
<keyword evidence="17 22" id="KW-0233">DNA recombination</keyword>
<keyword evidence="11 22" id="KW-0255">Endonuclease</keyword>
<comment type="subcellular location">
    <subcellularLocation>
        <location evidence="3">Golgi apparatus membrane</location>
        <topology evidence="3">Single-pass type II membrane protein</topology>
    </subcellularLocation>
    <subcellularLocation>
        <location evidence="2 22">Nucleus</location>
    </subcellularLocation>
</comment>
<evidence type="ECO:0000256" key="10">
    <source>
        <dbReference type="ARBA" id="ARBA00022723"/>
    </source>
</evidence>
<proteinExistence type="inferred from homology"/>
<dbReference type="InterPro" id="IPR006166">
    <property type="entry name" value="ERCC4_domain"/>
</dbReference>
<comment type="pathway">
    <text evidence="4">Protein modification; protein glycosylation.</text>
</comment>
<protein>
    <recommendedName>
        <fullName evidence="7 22">Crossover junction endonuclease MUS81</fullName>
        <ecNumber evidence="22">3.1.22.-</ecNumber>
    </recommendedName>
</protein>
<evidence type="ECO:0000256" key="8">
    <source>
        <dbReference type="ARBA" id="ARBA00022679"/>
    </source>
</evidence>
<dbReference type="SUPFAM" id="SSF53448">
    <property type="entry name" value="Nucleotide-diphospho-sugar transferases"/>
    <property type="match status" value="1"/>
</dbReference>
<evidence type="ECO:0000256" key="16">
    <source>
        <dbReference type="ARBA" id="ARBA00023034"/>
    </source>
</evidence>
<dbReference type="CDD" id="cd20074">
    <property type="entry name" value="XPF_nuclease_Mus81"/>
    <property type="match status" value="1"/>
</dbReference>
<evidence type="ECO:0000256" key="4">
    <source>
        <dbReference type="ARBA" id="ARBA00004922"/>
    </source>
</evidence>
<dbReference type="GO" id="GO:0048257">
    <property type="term" value="F:3'-flap endonuclease activity"/>
    <property type="evidence" value="ECO:0007669"/>
    <property type="project" value="TreeGrafter"/>
</dbReference>
<keyword evidence="14 22" id="KW-0460">Magnesium</keyword>
<feature type="domain" description="ERCC4" evidence="24">
    <location>
        <begin position="200"/>
        <end position="297"/>
    </location>
</feature>
<evidence type="ECO:0000313" key="26">
    <source>
        <dbReference type="Proteomes" id="UP000094801"/>
    </source>
</evidence>
<dbReference type="GO" id="GO:0003677">
    <property type="term" value="F:DNA binding"/>
    <property type="evidence" value="ECO:0007669"/>
    <property type="project" value="UniProtKB-UniRule"/>
</dbReference>
<dbReference type="Gene3D" id="1.10.150.670">
    <property type="entry name" value="Crossover junction endonuclease EME1, DNA-binding domain"/>
    <property type="match status" value="1"/>
</dbReference>
<dbReference type="InterPro" id="IPR047417">
    <property type="entry name" value="WHD_MUS81"/>
</dbReference>
<name>A0A1E4SX18_9ASCO</name>
<keyword evidence="9 22" id="KW-0540">Nuclease</keyword>
<keyword evidence="16" id="KW-0333">Golgi apparatus</keyword>
<dbReference type="GO" id="GO:0000139">
    <property type="term" value="C:Golgi membrane"/>
    <property type="evidence" value="ECO:0007669"/>
    <property type="project" value="UniProtKB-SubCell"/>
</dbReference>
<keyword evidence="18 22" id="KW-0234">DNA repair</keyword>
<evidence type="ECO:0000256" key="1">
    <source>
        <dbReference type="ARBA" id="ARBA00001946"/>
    </source>
</evidence>
<gene>
    <name evidence="25" type="ORF">CANARDRAFT_201752</name>
</gene>
<reference evidence="26" key="1">
    <citation type="submission" date="2016-04" db="EMBL/GenBank/DDBJ databases">
        <title>Comparative genomics of biotechnologically important yeasts.</title>
        <authorList>
            <consortium name="DOE Joint Genome Institute"/>
            <person name="Riley R."/>
            <person name="Haridas S."/>
            <person name="Wolfe K.H."/>
            <person name="Lopes M.R."/>
            <person name="Hittinger C.T."/>
            <person name="Goker M."/>
            <person name="Salamov A."/>
            <person name="Wisecaver J."/>
            <person name="Long T.M."/>
            <person name="Aerts A.L."/>
            <person name="Barry K."/>
            <person name="Choi C."/>
            <person name="Clum A."/>
            <person name="Coughlan A.Y."/>
            <person name="Deshpande S."/>
            <person name="Douglass A.P."/>
            <person name="Hanson S.J."/>
            <person name="Klenk H.-P."/>
            <person name="Labutti K."/>
            <person name="Lapidus A."/>
            <person name="Lindquist E."/>
            <person name="Lipzen A."/>
            <person name="Meier-Kolthoff J.P."/>
            <person name="Ohm R.A."/>
            <person name="Otillar R.P."/>
            <person name="Pangilinan J."/>
            <person name="Peng Y."/>
            <person name="Rokas A."/>
            <person name="Rosa C.A."/>
            <person name="Scheuner C."/>
            <person name="Sibirny A.A."/>
            <person name="Slot J.C."/>
            <person name="Stielow J.B."/>
            <person name="Sun H."/>
            <person name="Kurtzman C.P."/>
            <person name="Blackwell M."/>
            <person name="Grigoriev I.V."/>
            <person name="Jeffries T.W."/>
        </authorList>
    </citation>
    <scope>NUCLEOTIDE SEQUENCE [LARGE SCALE GENOMIC DNA]</scope>
    <source>
        <strain evidence="26">NRRL YB-2248</strain>
    </source>
</reference>
<keyword evidence="15" id="KW-0735">Signal-anchor</keyword>
<dbReference type="PANTHER" id="PTHR13451:SF0">
    <property type="entry name" value="CROSSOVER JUNCTION ENDONUCLEASE MUS81"/>
    <property type="match status" value="1"/>
</dbReference>
<keyword evidence="10 22" id="KW-0479">Metal-binding</keyword>
<keyword evidence="12 22" id="KW-0227">DNA damage</keyword>
<dbReference type="InterPro" id="IPR022751">
    <property type="entry name" value="Alpha_mannosyltransferase"/>
</dbReference>
<dbReference type="GO" id="GO:0000712">
    <property type="term" value="P:resolution of meiotic recombination intermediates"/>
    <property type="evidence" value="ECO:0007669"/>
    <property type="project" value="UniProtKB-ARBA"/>
</dbReference>
<dbReference type="FunFam" id="3.40.50.10130:FF:000005">
    <property type="entry name" value="crossover junction endonuclease MUS81 isoform X1"/>
    <property type="match status" value="1"/>
</dbReference>
<keyword evidence="26" id="KW-1185">Reference proteome</keyword>
<comment type="subunit">
    <text evidence="22">Interacts with EME1.</text>
</comment>
<dbReference type="InterPro" id="IPR047416">
    <property type="entry name" value="XPF_nuclease_Mus81"/>
</dbReference>
<evidence type="ECO:0000256" key="17">
    <source>
        <dbReference type="ARBA" id="ARBA00023172"/>
    </source>
</evidence>
<dbReference type="InterPro" id="IPR036388">
    <property type="entry name" value="WH-like_DNA-bd_sf"/>
</dbReference>
<dbReference type="GO" id="GO:0008821">
    <property type="term" value="F:crossover junction DNA endonuclease activity"/>
    <property type="evidence" value="ECO:0007669"/>
    <property type="project" value="UniProtKB-UniRule"/>
</dbReference>
<evidence type="ECO:0000313" key="25">
    <source>
        <dbReference type="EMBL" id="ODV84024.1"/>
    </source>
</evidence>
<evidence type="ECO:0000256" key="2">
    <source>
        <dbReference type="ARBA" id="ARBA00004123"/>
    </source>
</evidence>
<evidence type="ECO:0000256" key="6">
    <source>
        <dbReference type="ARBA" id="ARBA00010015"/>
    </source>
</evidence>
<evidence type="ECO:0000256" key="14">
    <source>
        <dbReference type="ARBA" id="ARBA00022842"/>
    </source>
</evidence>
<comment type="function">
    <text evidence="21 22">Interacts with EME1 to form a DNA structure-specific endonuclease with substrate preference for branched DNA structures with a 5'-end at the branch nick. Typical substrates include 3'-flap structures, D-loops, replication forks and nicked Holliday junctions. May be required in mitosis for the processing of stalled or collapsed replication fork intermediates. May be required in meiosis for the repair of meiosis-specific double strand breaks subsequent to single-end invasion (SEI).</text>
</comment>
<dbReference type="GO" id="GO:0046354">
    <property type="term" value="P:mannan biosynthetic process"/>
    <property type="evidence" value="ECO:0007669"/>
    <property type="project" value="UniProtKB-ARBA"/>
</dbReference>
<dbReference type="InterPro" id="IPR011335">
    <property type="entry name" value="Restrct_endonuc-II-like"/>
</dbReference>
<dbReference type="GO" id="GO:0031573">
    <property type="term" value="P:mitotic intra-S DNA damage checkpoint signaling"/>
    <property type="evidence" value="ECO:0007669"/>
    <property type="project" value="TreeGrafter"/>
</dbReference>
<evidence type="ECO:0000256" key="20">
    <source>
        <dbReference type="ARBA" id="ARBA00023254"/>
    </source>
</evidence>
<evidence type="ECO:0000259" key="24">
    <source>
        <dbReference type="SMART" id="SM00891"/>
    </source>
</evidence>
<evidence type="ECO:0000256" key="23">
    <source>
        <dbReference type="SAM" id="MobiDB-lite"/>
    </source>
</evidence>
<dbReference type="Gene3D" id="3.40.50.10130">
    <property type="match status" value="1"/>
</dbReference>
<feature type="compositionally biased region" description="Low complexity" evidence="23">
    <location>
        <begin position="22"/>
        <end position="34"/>
    </location>
</feature>
<dbReference type="STRING" id="983967.A0A1E4SX18"/>
<dbReference type="GO" id="GO:0046872">
    <property type="term" value="F:metal ion binding"/>
    <property type="evidence" value="ECO:0007669"/>
    <property type="project" value="UniProtKB-UniRule"/>
</dbReference>
<dbReference type="GO" id="GO:0005634">
    <property type="term" value="C:nucleus"/>
    <property type="evidence" value="ECO:0007669"/>
    <property type="project" value="UniProtKB-SubCell"/>
</dbReference>
<dbReference type="GO" id="GO:0048476">
    <property type="term" value="C:Holliday junction resolvase complex"/>
    <property type="evidence" value="ECO:0007669"/>
    <property type="project" value="UniProtKB-UniRule"/>
</dbReference>
<evidence type="ECO:0000256" key="13">
    <source>
        <dbReference type="ARBA" id="ARBA00022801"/>
    </source>
</evidence>
<dbReference type="OrthoDB" id="430354at2759"/>
<dbReference type="Pfam" id="PF21136">
    <property type="entry name" value="WHD_MUS81"/>
    <property type="match status" value="1"/>
</dbReference>
<evidence type="ECO:0000256" key="21">
    <source>
        <dbReference type="ARBA" id="ARBA00058015"/>
    </source>
</evidence>
<feature type="region of interest" description="Disordered" evidence="23">
    <location>
        <begin position="1"/>
        <end position="63"/>
    </location>
</feature>
<dbReference type="Proteomes" id="UP000094801">
    <property type="component" value="Unassembled WGS sequence"/>
</dbReference>
<sequence>MTKKLEAYCDKNGFEFPKSSKDMMQSSSSSSSSSQPPPPTTTTRTETTQKKRQKPNKKPYIPAKNTGGFAILLALHINDPNSDGLSKDDIIQYATPYCNSSFSSNPSTGQFYSSWGSMKTLEKNEYVESSGRPVHYYLTESGTEVAKVLKKVLEANDGIVLEPNSLLGSGTSEEVRPSIPRFEYEGADYYSWQPGSYDIYLIVDNREVRSKQQRDFFSSQLDSMGVLNYVKALAVGDGVWVARHKVTKQEAVLDFIFERKRLDDFAMSIKDGRFVEQKGRLKRSGLKMIFYVIEEQMSGDISKFGDAMQTCISMSVTNAGFHIKRTKDSDDTVQLLVRLTNAVKSYYEGKKLIVLDPKNLKSQYDYRDVLVKFRNAFSPNECVYNLTTFQSMLSKSNLKTVREMFIRMLMTIKGVSLDKAVLIQREYKTPKGLIMRYREFSGDKTKMISENFKTQTAKDLLLANENTKQNRFDPFANLNEEDKLKLKFINENPIDDPMGLKLQLGRDYFESIFDVILAGKPKITALNQYGREDRIFQPGYDVIGDTSLTKEYLSSFLTLTKYQVQSLKKSHAKVVKSLPSKYPKGLYKGNGVVYVGGGKFNWLTLLSIKTLRSIGSTLPVEVMIPSFEEYEMDMCSRILPALDAKCIYVPHLLGHKISSKFKFQGYQYKALALMLSSFENVLLLDADNVPLQAPDHLFQSEPFTSHGLVVWPDFWKRTTSPAFYDIANLRVDTDDRVSYGYKVYGEYTKANSPPDQDIPFHQFRNAIPDPSSESGQLMMSKKTHSKAMLLSLYYNTYGPDYFYPLLSQGVDGEGDKETFIAASHVLKKPFYQVRKFVQSLGRFMNQEYIGSAMGQYNPNDDYNLVLKYEGRNIPMDEIEESPKLLFIHSNFPKLDPWQLKKDGIIHDPKTDKRTRLYGTGLVDRVGFDFEMIQWKNMKFYVCDLGLKLKYFEDRVSNEDLCLEIYNQLEYLFSTSLEG</sequence>
<dbReference type="InterPro" id="IPR033309">
    <property type="entry name" value="Mus81"/>
</dbReference>
<dbReference type="GO" id="GO:0016757">
    <property type="term" value="F:glycosyltransferase activity"/>
    <property type="evidence" value="ECO:0007669"/>
    <property type="project" value="InterPro"/>
</dbReference>
<evidence type="ECO:0000256" key="11">
    <source>
        <dbReference type="ARBA" id="ARBA00022759"/>
    </source>
</evidence>
<evidence type="ECO:0000256" key="7">
    <source>
        <dbReference type="ARBA" id="ARBA00017114"/>
    </source>
</evidence>
<evidence type="ECO:0000256" key="5">
    <source>
        <dbReference type="ARBA" id="ARBA00009105"/>
    </source>
</evidence>
<comment type="similarity">
    <text evidence="6 22">Belongs to the XPF family.</text>
</comment>
<evidence type="ECO:0000256" key="22">
    <source>
        <dbReference type="RuleBase" id="RU369042"/>
    </source>
</evidence>
<feature type="compositionally biased region" description="Basic and acidic residues" evidence="23">
    <location>
        <begin position="1"/>
        <end position="21"/>
    </location>
</feature>
<dbReference type="GO" id="GO:0000727">
    <property type="term" value="P:double-strand break repair via break-induced replication"/>
    <property type="evidence" value="ECO:0007669"/>
    <property type="project" value="UniProtKB-UniRule"/>
</dbReference>
<dbReference type="Gene3D" id="1.10.10.10">
    <property type="entry name" value="Winged helix-like DNA-binding domain superfamily/Winged helix DNA-binding domain"/>
    <property type="match status" value="1"/>
</dbReference>
<dbReference type="EMBL" id="KV453859">
    <property type="protein sequence ID" value="ODV84024.1"/>
    <property type="molecule type" value="Genomic_DNA"/>
</dbReference>
<dbReference type="CDD" id="cd21036">
    <property type="entry name" value="WH_MUS81"/>
    <property type="match status" value="1"/>
</dbReference>
<dbReference type="Pfam" id="PF02732">
    <property type="entry name" value="ERCC4"/>
    <property type="match status" value="1"/>
</dbReference>
<evidence type="ECO:0000256" key="18">
    <source>
        <dbReference type="ARBA" id="ARBA00023204"/>
    </source>
</evidence>
<dbReference type="SMART" id="SM00891">
    <property type="entry name" value="ERCC4"/>
    <property type="match status" value="1"/>
</dbReference>
<dbReference type="InterPro" id="IPR029044">
    <property type="entry name" value="Nucleotide-diphossugar_trans"/>
</dbReference>
<keyword evidence="15" id="KW-0812">Transmembrane</keyword>
<accession>A0A1E4SX18</accession>
<comment type="similarity">
    <text evidence="5">Belongs to the MNN1/MNT family.</text>
</comment>